<dbReference type="InterPro" id="IPR002744">
    <property type="entry name" value="MIP18-like"/>
</dbReference>
<evidence type="ECO:0000259" key="1">
    <source>
        <dbReference type="Pfam" id="PF01883"/>
    </source>
</evidence>
<dbReference type="InterPro" id="IPR056572">
    <property type="entry name" value="Zn_ribbon_PaaD"/>
</dbReference>
<dbReference type="InParanoid" id="A0A0M8K8L1"/>
<accession>A0A0M8K8L1</accession>
<name>A0A0M8K8L1_9CHLR</name>
<dbReference type="OrthoDB" id="3684942at2"/>
<reference evidence="5" key="3">
    <citation type="submission" date="2015-08" db="EMBL/GenBank/DDBJ databases">
        <title>Draft Genome Sequence of a Heterotrophic Facultative Anaerobic Bacterium Ardenticatena maritima Strain 110S.</title>
        <authorList>
            <person name="Kawaichi S."/>
            <person name="Yoshida T."/>
            <person name="Sako Y."/>
            <person name="Nakamura R."/>
        </authorList>
    </citation>
    <scope>NUCLEOTIDE SEQUENCE [LARGE SCALE GENOMIC DNA]</scope>
    <source>
        <strain evidence="5">110S</strain>
    </source>
</reference>
<dbReference type="STRING" id="872965.SE16_13380"/>
<dbReference type="InterPro" id="IPR052339">
    <property type="entry name" value="Fe-S_Maturation_MIP18"/>
</dbReference>
<organism evidence="3 5">
    <name type="scientific">Ardenticatena maritima</name>
    <dbReference type="NCBI Taxonomy" id="872965"/>
    <lineage>
        <taxon>Bacteria</taxon>
        <taxon>Bacillati</taxon>
        <taxon>Chloroflexota</taxon>
        <taxon>Ardenticatenia</taxon>
        <taxon>Ardenticatenales</taxon>
        <taxon>Ardenticatenaceae</taxon>
        <taxon>Ardenticatena</taxon>
    </lineage>
</organism>
<dbReference type="PANTHER" id="PTHR42831:SF3">
    <property type="entry name" value="1,2-PHENYLACETYL-COA EPOXIDASE, SUBUNIT D-RELATED"/>
    <property type="match status" value="1"/>
</dbReference>
<proteinExistence type="predicted"/>
<comment type="caution">
    <text evidence="3">The sequence shown here is derived from an EMBL/GenBank/DDBJ whole genome shotgun (WGS) entry which is preliminary data.</text>
</comment>
<dbReference type="Gene3D" id="3.30.300.130">
    <property type="entry name" value="Fe-S cluster assembly (FSCA)"/>
    <property type="match status" value="1"/>
</dbReference>
<dbReference type="Proteomes" id="UP000050502">
    <property type="component" value="Unassembled WGS sequence"/>
</dbReference>
<evidence type="ECO:0000259" key="2">
    <source>
        <dbReference type="Pfam" id="PF23451"/>
    </source>
</evidence>
<feature type="domain" description="MIP18 family-like" evidence="1">
    <location>
        <begin position="4"/>
        <end position="75"/>
    </location>
</feature>
<dbReference type="EMBL" id="LGKN01000009">
    <property type="protein sequence ID" value="KPL86317.1"/>
    <property type="molecule type" value="Genomic_DNA"/>
</dbReference>
<dbReference type="SUPFAM" id="SSF117916">
    <property type="entry name" value="Fe-S cluster assembly (FSCA) domain-like"/>
    <property type="match status" value="1"/>
</dbReference>
<protein>
    <submittedName>
        <fullName evidence="3">Ring-1,2-phenylacetyl-CoA epoxidase subunit PaaD</fullName>
    </submittedName>
</protein>
<dbReference type="NCBIfam" id="TIGR02159">
    <property type="entry name" value="PA_CoA_Oxy4"/>
    <property type="match status" value="1"/>
</dbReference>
<feature type="domain" description="PaaD zinc beta ribbon" evidence="2">
    <location>
        <begin position="117"/>
        <end position="156"/>
    </location>
</feature>
<reference evidence="4 6" key="2">
    <citation type="submission" date="2015-07" db="EMBL/GenBank/DDBJ databases">
        <title>Whole genome sequence of Ardenticatena maritima DSM 23922.</title>
        <authorList>
            <person name="Hemp J."/>
            <person name="Ward L.M."/>
            <person name="Pace L.A."/>
            <person name="Fischer W.W."/>
        </authorList>
    </citation>
    <scope>NUCLEOTIDE SEQUENCE [LARGE SCALE GENOMIC DNA]</scope>
    <source>
        <strain evidence="4 6">110S</strain>
    </source>
</reference>
<dbReference type="PATRIC" id="fig|872965.6.peg.2314"/>
<reference evidence="3 5" key="1">
    <citation type="journal article" date="2015" name="Genome Announc.">
        <title>Draft Genome Sequence of a Heterotrophic Facultative Anaerobic Thermophilic Bacterium, Ardenticatena maritima Strain 110ST.</title>
        <authorList>
            <person name="Kawaichi S."/>
            <person name="Yoshida T."/>
            <person name="Sako Y."/>
            <person name="Nakamura R."/>
        </authorList>
    </citation>
    <scope>NUCLEOTIDE SEQUENCE [LARGE SCALE GENOMIC DNA]</scope>
    <source>
        <strain evidence="3 5">110S</strain>
    </source>
</reference>
<sequence>MINEEMVWQALNEVKDPEIPVVSVVEMGLINSVEIEGNHVVVNMTPTFAGCPALHIMRDEICARLAELGAEATVNFVFDPPWTSDRIQESAREKMKTIGLAPPARHGGLIEVDMLGVVACPYCGSDNTNMESPFGTTICRAIYYCHNCKQSFEKFKAL</sequence>
<dbReference type="PANTHER" id="PTHR42831">
    <property type="entry name" value="FE-S PROTEIN MATURATION AUXILIARY FACTOR YITW"/>
    <property type="match status" value="1"/>
</dbReference>
<dbReference type="EMBL" id="BBZA01000106">
    <property type="protein sequence ID" value="GAP63041.1"/>
    <property type="molecule type" value="Genomic_DNA"/>
</dbReference>
<dbReference type="InterPro" id="IPR011883">
    <property type="entry name" value="PaaD-like"/>
</dbReference>
<dbReference type="RefSeq" id="WP_054492910.1">
    <property type="nucleotide sequence ID" value="NZ_BBZA01000106.1"/>
</dbReference>
<dbReference type="Pfam" id="PF23451">
    <property type="entry name" value="Zn_ribbon_PaaD"/>
    <property type="match status" value="1"/>
</dbReference>
<dbReference type="InterPro" id="IPR034904">
    <property type="entry name" value="FSCA_dom_sf"/>
</dbReference>
<evidence type="ECO:0000313" key="3">
    <source>
        <dbReference type="EMBL" id="GAP63041.1"/>
    </source>
</evidence>
<dbReference type="Proteomes" id="UP000037784">
    <property type="component" value="Unassembled WGS sequence"/>
</dbReference>
<dbReference type="AlphaFoldDB" id="A0A0M8K8L1"/>
<evidence type="ECO:0000313" key="6">
    <source>
        <dbReference type="Proteomes" id="UP000050502"/>
    </source>
</evidence>
<evidence type="ECO:0000313" key="4">
    <source>
        <dbReference type="EMBL" id="KPL86317.1"/>
    </source>
</evidence>
<evidence type="ECO:0000313" key="5">
    <source>
        <dbReference type="Proteomes" id="UP000037784"/>
    </source>
</evidence>
<dbReference type="Pfam" id="PF01883">
    <property type="entry name" value="FeS_assembly_P"/>
    <property type="match status" value="1"/>
</dbReference>
<keyword evidence="5" id="KW-1185">Reference proteome</keyword>
<gene>
    <name evidence="3" type="primary">paaD</name>
    <name evidence="3" type="ORF">ARMA_1464</name>
    <name evidence="4" type="ORF">SE16_13380</name>
</gene>